<feature type="transmembrane region" description="Helical" evidence="1">
    <location>
        <begin position="180"/>
        <end position="209"/>
    </location>
</feature>
<dbReference type="EC" id="1.14.19.-" evidence="3"/>
<dbReference type="InterPro" id="IPR005804">
    <property type="entry name" value="FA_desaturase_dom"/>
</dbReference>
<evidence type="ECO:0000259" key="2">
    <source>
        <dbReference type="Pfam" id="PF00487"/>
    </source>
</evidence>
<keyword evidence="1" id="KW-0812">Transmembrane</keyword>
<organism evidence="3 4">
    <name type="scientific">Burkholderia sola</name>
    <dbReference type="NCBI Taxonomy" id="2843302"/>
    <lineage>
        <taxon>Bacteria</taxon>
        <taxon>Pseudomonadati</taxon>
        <taxon>Pseudomonadota</taxon>
        <taxon>Betaproteobacteria</taxon>
        <taxon>Burkholderiales</taxon>
        <taxon>Burkholderiaceae</taxon>
        <taxon>Burkholderia</taxon>
        <taxon>Burkholderia cepacia complex</taxon>
    </lineage>
</organism>
<sequence length="314" mass="35140">MNNADAVATDASIVHRELDGTSRRGGGLRNIDPVRPVLDVAFDWAVIVVAAACGYRYGTIAAIAALFVIGNRQRALGNLLHEAGHRNLYRDRRLGDTFAKLFIAPALLMDLERYRATHARHHAMLGSQENDPDYIAPRSARTGWWATYRGLLFSRDAWIGAVAGHCVDPQVGVMRRMRLVAWWIALSALLTAVAGHEFAIFVLVLWHLAKATTFHAITTLREMCDHYGLARGGIYSFTRDTTVARYRRWIIHPHNNGFHLTHHLLPSVPYYRLPAAQNVLSSLPSYRARGMTCTAYFFGRDAVVLKCHRSVEAA</sequence>
<dbReference type="GO" id="GO:0016491">
    <property type="term" value="F:oxidoreductase activity"/>
    <property type="evidence" value="ECO:0007669"/>
    <property type="project" value="UniProtKB-KW"/>
</dbReference>
<keyword evidence="4" id="KW-1185">Reference proteome</keyword>
<keyword evidence="1" id="KW-1133">Transmembrane helix</keyword>
<comment type="caution">
    <text evidence="3">The sequence shown here is derived from an EMBL/GenBank/DDBJ whole genome shotgun (WGS) entry which is preliminary data.</text>
</comment>
<dbReference type="EMBL" id="JBEWCH010000008">
    <property type="protein sequence ID" value="MET1475597.1"/>
    <property type="molecule type" value="Genomic_DNA"/>
</dbReference>
<dbReference type="CDD" id="cd03510">
    <property type="entry name" value="Rhizobitoxine-FADS-like"/>
    <property type="match status" value="1"/>
</dbReference>
<reference evidence="3 4" key="1">
    <citation type="submission" date="2024-06" db="EMBL/GenBank/DDBJ databases">
        <title>Burkholderia sola in Mexico.</title>
        <authorList>
            <person name="Estrada P."/>
        </authorList>
    </citation>
    <scope>NUCLEOTIDE SEQUENCE [LARGE SCALE GENOMIC DNA]</scope>
    <source>
        <strain evidence="3 4">CpTa8-5</strain>
    </source>
</reference>
<keyword evidence="1" id="KW-0472">Membrane</keyword>
<feature type="domain" description="Fatty acid desaturase" evidence="2">
    <location>
        <begin position="62"/>
        <end position="282"/>
    </location>
</feature>
<proteinExistence type="predicted"/>
<keyword evidence="3" id="KW-0560">Oxidoreductase</keyword>
<evidence type="ECO:0000313" key="3">
    <source>
        <dbReference type="EMBL" id="MET1475597.1"/>
    </source>
</evidence>
<accession>A0ABV2C902</accession>
<evidence type="ECO:0000313" key="4">
    <source>
        <dbReference type="Proteomes" id="UP001548587"/>
    </source>
</evidence>
<dbReference type="Pfam" id="PF00487">
    <property type="entry name" value="FA_desaturase"/>
    <property type="match status" value="1"/>
</dbReference>
<protein>
    <submittedName>
        <fullName evidence="3">Fatty acid desaturase family protein</fullName>
        <ecNumber evidence="3">1.14.19.-</ecNumber>
    </submittedName>
</protein>
<evidence type="ECO:0000256" key="1">
    <source>
        <dbReference type="SAM" id="Phobius"/>
    </source>
</evidence>
<name>A0ABV2C902_9BURK</name>
<gene>
    <name evidence="3" type="ORF">ABXL37_15175</name>
</gene>
<feature type="transmembrane region" description="Helical" evidence="1">
    <location>
        <begin position="44"/>
        <end position="69"/>
    </location>
</feature>
<dbReference type="RefSeq" id="WP_209925940.1">
    <property type="nucleotide sequence ID" value="NZ_JBEWCH010000008.1"/>
</dbReference>
<dbReference type="Proteomes" id="UP001548587">
    <property type="component" value="Unassembled WGS sequence"/>
</dbReference>